<sequence length="182" mass="19189">MVGMIARLQPEKGVASFLKAAASVAEELPAARFVVVGDGPMREELHALAGRLGVRDRVLFLGFRPDAQALLGLLDVVAVPSVSEGTPLVVLEAMAAGVPVVASSVGGIPDQIRPGSEGILVPPGDPRALGDGLLEVLRDPELARRMGEAGRLRASTEFGHEKMVRRVEAIYRDALRDVKAAE</sequence>
<feature type="domain" description="Glycosyl transferase family 1" evidence="1">
    <location>
        <begin position="2"/>
        <end position="152"/>
    </location>
</feature>
<dbReference type="EMBL" id="CP045121">
    <property type="protein sequence ID" value="QIN79919.1"/>
    <property type="molecule type" value="Genomic_DNA"/>
</dbReference>
<reference evidence="2 3" key="1">
    <citation type="submission" date="2019-10" db="EMBL/GenBank/DDBJ databases">
        <title>Rubrobacter sp nov SCSIO 52915 isolated from a deep-sea sediment in the South China Sea.</title>
        <authorList>
            <person name="Chen R.W."/>
        </authorList>
    </citation>
    <scope>NUCLEOTIDE SEQUENCE [LARGE SCALE GENOMIC DNA]</scope>
    <source>
        <strain evidence="2 3">SCSIO 52915</strain>
    </source>
</reference>
<evidence type="ECO:0000313" key="2">
    <source>
        <dbReference type="EMBL" id="QIN79919.1"/>
    </source>
</evidence>
<proteinExistence type="predicted"/>
<keyword evidence="3" id="KW-1185">Reference proteome</keyword>
<dbReference type="Pfam" id="PF00534">
    <property type="entry name" value="Glycos_transf_1"/>
    <property type="match status" value="1"/>
</dbReference>
<dbReference type="PANTHER" id="PTHR12526:SF636">
    <property type="entry name" value="BLL3647 PROTEIN"/>
    <property type="match status" value="1"/>
</dbReference>
<dbReference type="GO" id="GO:0016757">
    <property type="term" value="F:glycosyltransferase activity"/>
    <property type="evidence" value="ECO:0007669"/>
    <property type="project" value="InterPro"/>
</dbReference>
<dbReference type="InterPro" id="IPR001296">
    <property type="entry name" value="Glyco_trans_1"/>
</dbReference>
<gene>
    <name evidence="2" type="ORF">GBA65_16865</name>
</gene>
<name>A0A6G8Q0A9_9ACTN</name>
<accession>A0A6G8Q0A9</accession>
<dbReference type="Gene3D" id="3.40.50.2000">
    <property type="entry name" value="Glycogen Phosphorylase B"/>
    <property type="match status" value="2"/>
</dbReference>
<dbReference type="SUPFAM" id="SSF53756">
    <property type="entry name" value="UDP-Glycosyltransferase/glycogen phosphorylase"/>
    <property type="match status" value="1"/>
</dbReference>
<dbReference type="AlphaFoldDB" id="A0A6G8Q0A9"/>
<protein>
    <submittedName>
        <fullName evidence="2">Glycosyltransferase</fullName>
    </submittedName>
</protein>
<evidence type="ECO:0000313" key="3">
    <source>
        <dbReference type="Proteomes" id="UP000502706"/>
    </source>
</evidence>
<dbReference type="PANTHER" id="PTHR12526">
    <property type="entry name" value="GLYCOSYLTRANSFERASE"/>
    <property type="match status" value="1"/>
</dbReference>
<organism evidence="2 3">
    <name type="scientific">Rubrobacter marinus</name>
    <dbReference type="NCBI Taxonomy" id="2653852"/>
    <lineage>
        <taxon>Bacteria</taxon>
        <taxon>Bacillati</taxon>
        <taxon>Actinomycetota</taxon>
        <taxon>Rubrobacteria</taxon>
        <taxon>Rubrobacterales</taxon>
        <taxon>Rubrobacteraceae</taxon>
        <taxon>Rubrobacter</taxon>
    </lineage>
</organism>
<dbReference type="KEGG" id="rmar:GBA65_16865"/>
<evidence type="ECO:0000259" key="1">
    <source>
        <dbReference type="Pfam" id="PF00534"/>
    </source>
</evidence>
<keyword evidence="2" id="KW-0808">Transferase</keyword>
<dbReference type="Proteomes" id="UP000502706">
    <property type="component" value="Chromosome"/>
</dbReference>